<feature type="transmembrane region" description="Helical" evidence="7">
    <location>
        <begin position="199"/>
        <end position="221"/>
    </location>
</feature>
<keyword evidence="5 7" id="KW-1133">Transmembrane helix</keyword>
<dbReference type="InterPro" id="IPR011701">
    <property type="entry name" value="MFS"/>
</dbReference>
<dbReference type="FunFam" id="1.20.1250.20:FF:000003">
    <property type="entry name" value="Solute carrier family 17 member 3"/>
    <property type="match status" value="1"/>
</dbReference>
<dbReference type="PANTHER" id="PTHR11662">
    <property type="entry name" value="SOLUTE CARRIER FAMILY 17"/>
    <property type="match status" value="1"/>
</dbReference>
<dbReference type="Pfam" id="PF07690">
    <property type="entry name" value="MFS_1"/>
    <property type="match status" value="1"/>
</dbReference>
<keyword evidence="4" id="KW-0769">Symport</keyword>
<feature type="transmembrane region" description="Helical" evidence="7">
    <location>
        <begin position="126"/>
        <end position="150"/>
    </location>
</feature>
<dbReference type="OrthoDB" id="2985014at2759"/>
<evidence type="ECO:0000256" key="6">
    <source>
        <dbReference type="ARBA" id="ARBA00023136"/>
    </source>
</evidence>
<evidence type="ECO:0000313" key="10">
    <source>
        <dbReference type="RefSeq" id="XP_031564284.1"/>
    </source>
</evidence>
<dbReference type="Proteomes" id="UP000515163">
    <property type="component" value="Unplaced"/>
</dbReference>
<evidence type="ECO:0000313" key="9">
    <source>
        <dbReference type="Proteomes" id="UP000515163"/>
    </source>
</evidence>
<dbReference type="InParanoid" id="A0A6P8I6U9"/>
<gene>
    <name evidence="10" type="primary">LOC116299706</name>
</gene>
<feature type="transmembrane region" description="Helical" evidence="7">
    <location>
        <begin position="73"/>
        <end position="93"/>
    </location>
</feature>
<dbReference type="InterPro" id="IPR020846">
    <property type="entry name" value="MFS_dom"/>
</dbReference>
<feature type="transmembrane region" description="Helical" evidence="7">
    <location>
        <begin position="363"/>
        <end position="384"/>
    </location>
</feature>
<keyword evidence="3 7" id="KW-0812">Transmembrane</keyword>
<dbReference type="PANTHER" id="PTHR11662:SF279">
    <property type="entry name" value="VOLTAGE-GATED PURINE NUCLEOTIDE UNIPORTER SLC17A9"/>
    <property type="match status" value="1"/>
</dbReference>
<dbReference type="GO" id="GO:0016020">
    <property type="term" value="C:membrane"/>
    <property type="evidence" value="ECO:0007669"/>
    <property type="project" value="UniProtKB-SubCell"/>
</dbReference>
<evidence type="ECO:0000256" key="7">
    <source>
        <dbReference type="SAM" id="Phobius"/>
    </source>
</evidence>
<feature type="transmembrane region" description="Helical" evidence="7">
    <location>
        <begin position="337"/>
        <end position="357"/>
    </location>
</feature>
<dbReference type="InterPro" id="IPR050382">
    <property type="entry name" value="MFS_Na/Anion_cotransporter"/>
</dbReference>
<dbReference type="GO" id="GO:0015867">
    <property type="term" value="P:ATP transport"/>
    <property type="evidence" value="ECO:0007669"/>
    <property type="project" value="TreeGrafter"/>
</dbReference>
<dbReference type="SUPFAM" id="SSF103473">
    <property type="entry name" value="MFS general substrate transporter"/>
    <property type="match status" value="1"/>
</dbReference>
<dbReference type="GO" id="GO:0015293">
    <property type="term" value="F:symporter activity"/>
    <property type="evidence" value="ECO:0007669"/>
    <property type="project" value="UniProtKB-KW"/>
</dbReference>
<feature type="transmembrane region" description="Helical" evidence="7">
    <location>
        <begin position="171"/>
        <end position="193"/>
    </location>
</feature>
<accession>A0A6P8I6U9</accession>
<reference evidence="10" key="1">
    <citation type="submission" date="2025-08" db="UniProtKB">
        <authorList>
            <consortium name="RefSeq"/>
        </authorList>
    </citation>
    <scope>IDENTIFICATION</scope>
</reference>
<sequence>MKPVRVSMDDGLPDVASSISAKVKEYWPKEDRYKFIFCLFLAVSLIDITRIALSLCVVEVAKDLEWNKLETGLVLSAFFWGYFATQLPAGFLSDTYGGDVVLMWSLLGSALSTLAIPVITSQMLTLYFAPSILVVLFVRVFLGFSQGLFFPSLLSLLGRKLPTSERSMGNSFISSGGALGSLFIGSVGSLMLIHFGWRWVFLSFGFLGLLWVVIWKEFFLFRRRTIEEDMYRMSKKFESKTNRSRSYTPRNAIIPWGKLVRQPAIWAIIIVHFSQNCMYLNLSSWLPTYFHENFPDAKGWIFNVLPYVFNFSGKIIGGKCADKMLNMGYSLTFVRKFFETLATAGAGLIMLLCSYATEFWQALACVSLAFGLSSLTTSGAICNIQDLSPNFSGSISGMVFTITSIPGIIGVYFTGYILHATESWHVVFQLTAVICIVGNTVYIIFGSSKRIA</sequence>
<dbReference type="FunCoup" id="A0A6P8I6U9">
    <property type="interactions" value="44"/>
</dbReference>
<keyword evidence="2" id="KW-0813">Transport</keyword>
<protein>
    <submittedName>
        <fullName evidence="10">Solute carrier family 17 member 9-like</fullName>
    </submittedName>
</protein>
<evidence type="ECO:0000256" key="2">
    <source>
        <dbReference type="ARBA" id="ARBA00022448"/>
    </source>
</evidence>
<dbReference type="RefSeq" id="XP_031564284.1">
    <property type="nucleotide sequence ID" value="XM_031708424.1"/>
</dbReference>
<evidence type="ECO:0000259" key="8">
    <source>
        <dbReference type="PROSITE" id="PS50850"/>
    </source>
</evidence>
<dbReference type="AlphaFoldDB" id="A0A6P8I6U9"/>
<proteinExistence type="predicted"/>
<organism evidence="9 10">
    <name type="scientific">Actinia tenebrosa</name>
    <name type="common">Australian red waratah sea anemone</name>
    <dbReference type="NCBI Taxonomy" id="6105"/>
    <lineage>
        <taxon>Eukaryota</taxon>
        <taxon>Metazoa</taxon>
        <taxon>Cnidaria</taxon>
        <taxon>Anthozoa</taxon>
        <taxon>Hexacorallia</taxon>
        <taxon>Actiniaria</taxon>
        <taxon>Actiniidae</taxon>
        <taxon>Actinia</taxon>
    </lineage>
</organism>
<feature type="transmembrane region" description="Helical" evidence="7">
    <location>
        <begin position="396"/>
        <end position="418"/>
    </location>
</feature>
<name>A0A6P8I6U9_ACTTE</name>
<feature type="transmembrane region" description="Helical" evidence="7">
    <location>
        <begin position="33"/>
        <end position="53"/>
    </location>
</feature>
<dbReference type="InterPro" id="IPR036259">
    <property type="entry name" value="MFS_trans_sf"/>
</dbReference>
<dbReference type="KEGG" id="aten:116299706"/>
<dbReference type="GeneID" id="116299706"/>
<evidence type="ECO:0000256" key="3">
    <source>
        <dbReference type="ARBA" id="ARBA00022692"/>
    </source>
</evidence>
<keyword evidence="6 7" id="KW-0472">Membrane</keyword>
<evidence type="ECO:0000256" key="1">
    <source>
        <dbReference type="ARBA" id="ARBA00004141"/>
    </source>
</evidence>
<feature type="domain" description="Major facilitator superfamily (MFS) profile" evidence="8">
    <location>
        <begin position="35"/>
        <end position="450"/>
    </location>
</feature>
<dbReference type="Gene3D" id="1.20.1250.20">
    <property type="entry name" value="MFS general substrate transporter like domains"/>
    <property type="match status" value="2"/>
</dbReference>
<keyword evidence="9" id="KW-1185">Reference proteome</keyword>
<dbReference type="PROSITE" id="PS50850">
    <property type="entry name" value="MFS"/>
    <property type="match status" value="1"/>
</dbReference>
<evidence type="ECO:0000256" key="5">
    <source>
        <dbReference type="ARBA" id="ARBA00022989"/>
    </source>
</evidence>
<comment type="subcellular location">
    <subcellularLocation>
        <location evidence="1">Membrane</location>
        <topology evidence="1">Multi-pass membrane protein</topology>
    </subcellularLocation>
</comment>
<feature type="transmembrane region" description="Helical" evidence="7">
    <location>
        <begin position="100"/>
        <end position="120"/>
    </location>
</feature>
<feature type="transmembrane region" description="Helical" evidence="7">
    <location>
        <begin position="424"/>
        <end position="445"/>
    </location>
</feature>
<evidence type="ECO:0000256" key="4">
    <source>
        <dbReference type="ARBA" id="ARBA00022847"/>
    </source>
</evidence>